<proteinExistence type="predicted"/>
<feature type="region of interest" description="Disordered" evidence="1">
    <location>
        <begin position="614"/>
        <end position="698"/>
    </location>
</feature>
<dbReference type="Proteomes" id="UP001201873">
    <property type="component" value="Unassembled WGS sequence"/>
</dbReference>
<evidence type="ECO:0000313" key="4">
    <source>
        <dbReference type="EMBL" id="MCK9877979.1"/>
    </source>
</evidence>
<feature type="compositionally biased region" description="Low complexity" evidence="1">
    <location>
        <begin position="670"/>
        <end position="698"/>
    </location>
</feature>
<keyword evidence="4" id="KW-0328">Glycosyltransferase</keyword>
<feature type="transmembrane region" description="Helical" evidence="2">
    <location>
        <begin position="327"/>
        <end position="346"/>
    </location>
</feature>
<name>A0ABT0K2D3_9ACTN</name>
<dbReference type="Pfam" id="PF13231">
    <property type="entry name" value="PMT_2"/>
    <property type="match status" value="1"/>
</dbReference>
<feature type="transmembrane region" description="Helical" evidence="2">
    <location>
        <begin position="247"/>
        <end position="274"/>
    </location>
</feature>
<evidence type="ECO:0000256" key="1">
    <source>
        <dbReference type="SAM" id="MobiDB-lite"/>
    </source>
</evidence>
<dbReference type="InterPro" id="IPR038731">
    <property type="entry name" value="RgtA/B/C-like"/>
</dbReference>
<keyword evidence="2" id="KW-1133">Transmembrane helix</keyword>
<accession>A0ABT0K2D3</accession>
<feature type="region of interest" description="Disordered" evidence="1">
    <location>
        <begin position="91"/>
        <end position="117"/>
    </location>
</feature>
<comment type="caution">
    <text evidence="4">The sequence shown here is derived from an EMBL/GenBank/DDBJ whole genome shotgun (WGS) entry which is preliminary data.</text>
</comment>
<evidence type="ECO:0000313" key="5">
    <source>
        <dbReference type="Proteomes" id="UP001201873"/>
    </source>
</evidence>
<feature type="transmembrane region" description="Helical" evidence="2">
    <location>
        <begin position="523"/>
        <end position="546"/>
    </location>
</feature>
<dbReference type="GO" id="GO:0016757">
    <property type="term" value="F:glycosyltransferase activity"/>
    <property type="evidence" value="ECO:0007669"/>
    <property type="project" value="UniProtKB-KW"/>
</dbReference>
<feature type="compositionally biased region" description="Basic and acidic residues" evidence="1">
    <location>
        <begin position="105"/>
        <end position="115"/>
    </location>
</feature>
<protein>
    <submittedName>
        <fullName evidence="4">Glycosyltransferase family 39 protein</fullName>
        <ecNumber evidence="4">2.4.-.-</ecNumber>
    </submittedName>
</protein>
<gene>
    <name evidence="4" type="ORF">MXD59_19745</name>
</gene>
<feature type="domain" description="Glycosyltransferase RgtA/B/C/D-like" evidence="3">
    <location>
        <begin position="161"/>
        <end position="276"/>
    </location>
</feature>
<feature type="transmembrane region" description="Helical" evidence="2">
    <location>
        <begin position="218"/>
        <end position="235"/>
    </location>
</feature>
<feature type="transmembrane region" description="Helical" evidence="2">
    <location>
        <begin position="405"/>
        <end position="424"/>
    </location>
</feature>
<dbReference type="EC" id="2.4.-.-" evidence="4"/>
<organism evidence="4 5">
    <name type="scientific">Frankia umida</name>
    <dbReference type="NCBI Taxonomy" id="573489"/>
    <lineage>
        <taxon>Bacteria</taxon>
        <taxon>Bacillati</taxon>
        <taxon>Actinomycetota</taxon>
        <taxon>Actinomycetes</taxon>
        <taxon>Frankiales</taxon>
        <taxon>Frankiaceae</taxon>
        <taxon>Frankia</taxon>
    </lineage>
</organism>
<feature type="region of interest" description="Disordered" evidence="1">
    <location>
        <begin position="290"/>
        <end position="311"/>
    </location>
</feature>
<dbReference type="EMBL" id="JALKFT010000024">
    <property type="protein sequence ID" value="MCK9877979.1"/>
    <property type="molecule type" value="Genomic_DNA"/>
</dbReference>
<feature type="transmembrane region" description="Helical" evidence="2">
    <location>
        <begin position="163"/>
        <end position="182"/>
    </location>
</feature>
<evidence type="ECO:0000256" key="2">
    <source>
        <dbReference type="SAM" id="Phobius"/>
    </source>
</evidence>
<reference evidence="4 5" key="1">
    <citation type="submission" date="2022-04" db="EMBL/GenBank/DDBJ databases">
        <title>Genome diversity in the genus Frankia.</title>
        <authorList>
            <person name="Carlos-Shanley C."/>
            <person name="Hahn D."/>
        </authorList>
    </citation>
    <scope>NUCLEOTIDE SEQUENCE [LARGE SCALE GENOMIC DNA]</scope>
    <source>
        <strain evidence="4 5">Ag45/Mut15</strain>
    </source>
</reference>
<keyword evidence="2" id="KW-0472">Membrane</keyword>
<feature type="transmembrane region" description="Helical" evidence="2">
    <location>
        <begin position="451"/>
        <end position="473"/>
    </location>
</feature>
<keyword evidence="5" id="KW-1185">Reference proteome</keyword>
<keyword evidence="4" id="KW-0808">Transferase</keyword>
<feature type="transmembrane region" description="Helical" evidence="2">
    <location>
        <begin position="16"/>
        <end position="35"/>
    </location>
</feature>
<feature type="transmembrane region" description="Helical" evidence="2">
    <location>
        <begin position="576"/>
        <end position="596"/>
    </location>
</feature>
<feature type="compositionally biased region" description="Low complexity" evidence="1">
    <location>
        <begin position="614"/>
        <end position="628"/>
    </location>
</feature>
<keyword evidence="2" id="KW-0812">Transmembrane</keyword>
<sequence length="698" mass="73474">MDAPKPTRRRVRRGPLLLLLITAAHLAMLLSYAFVYPTWAGYDEAQHVDMVYGLQHGDGWPAPGRKMIASGVAATSDDFDRGRYADMFQSGGKRRGAEPFAEIDPTPRGERRSFDELGGPIPVDDGRLSNQMVQHPPMIYAAGALLLDALPGSDGWSYDQQVFVLRLLNILVVGPLPVLGFLAARRFGLGEPAALAAAALPLAIPGFTRVGATFNNDGILMLTTGALTVVLAGVMRGDLRRRTAVWAGLWFGLALLSKAFALTTPVIIVAAYLVGWWRVRRAGGTSDVRPGSDVQVASDGPGGGGVRTGRERSRLGSCWGLVRSLPWVPGALAVGLGLAVGGWWWVRNYVLYDAVQPNGWATNPPRREPLLLPDSFFTWFWYFVRTMISRFWGGLGMFEPPQLSPIAIVLATVVVVGLSVVAVVGGGQRRLAPPEGGGAGARPDDAVGRGVRLWGAASVVVLLLPVAFAYLSVGQRSWGDYKVYTRGIAVQGRYLYLGLVGLGVVVALGLSRVLRARERFGPLVVLIGAVLMQGAALLAVCSYYWLPRQVSFTPARIPDVVSAIGRWAPFPTGVTIATFVLAAVSLVAALFAAATIGSLQPDRTAASVTVAASRTGTTPGTVPVQPVGSQPAAVQPEPVPTEIDSPQPATATATAEATAASESEADSPRAGAAEAASSGVASAEAASPQAAPTEAGRR</sequence>
<feature type="compositionally biased region" description="Low complexity" evidence="1">
    <location>
        <begin position="649"/>
        <end position="662"/>
    </location>
</feature>
<feature type="transmembrane region" description="Helical" evidence="2">
    <location>
        <begin position="493"/>
        <end position="511"/>
    </location>
</feature>
<evidence type="ECO:0000259" key="3">
    <source>
        <dbReference type="Pfam" id="PF13231"/>
    </source>
</evidence>